<name>A0ABS7ADE4_9PROT</name>
<reference evidence="1 2" key="1">
    <citation type="submission" date="2021-07" db="EMBL/GenBank/DDBJ databases">
        <authorList>
            <person name="So Y."/>
        </authorList>
    </citation>
    <scope>NUCLEOTIDE SEQUENCE [LARGE SCALE GENOMIC DNA]</scope>
    <source>
        <strain evidence="1 2">HJA6</strain>
    </source>
</reference>
<organism evidence="1 2">
    <name type="scientific">Roseomonas alba</name>
    <dbReference type="NCBI Taxonomy" id="2846776"/>
    <lineage>
        <taxon>Bacteria</taxon>
        <taxon>Pseudomonadati</taxon>
        <taxon>Pseudomonadota</taxon>
        <taxon>Alphaproteobacteria</taxon>
        <taxon>Acetobacterales</taxon>
        <taxon>Roseomonadaceae</taxon>
        <taxon>Roseomonas</taxon>
    </lineage>
</organism>
<evidence type="ECO:0000313" key="2">
    <source>
        <dbReference type="Proteomes" id="UP001196565"/>
    </source>
</evidence>
<comment type="caution">
    <text evidence="1">The sequence shown here is derived from an EMBL/GenBank/DDBJ whole genome shotgun (WGS) entry which is preliminary data.</text>
</comment>
<dbReference type="RefSeq" id="WP_219764914.1">
    <property type="nucleotide sequence ID" value="NZ_JAHYBZ010000007.1"/>
</dbReference>
<dbReference type="Proteomes" id="UP001196565">
    <property type="component" value="Unassembled WGS sequence"/>
</dbReference>
<keyword evidence="2" id="KW-1185">Reference proteome</keyword>
<gene>
    <name evidence="1" type="ORF">KPL78_20855</name>
</gene>
<proteinExistence type="predicted"/>
<sequence length="163" mass="18036">MKNDTITTYLHGEIIEAQKPEWIGRAKTVCNGGGIPWHAALTKVLNFLPFIDHIGPDHLDGMQVLAWVIPEGGGHYVEFCTPHHILEAVWVPEKAEWLPFRTKHVLPFLRAHAAIATANSIERLVQHFCPAPVDRSSDRVTPRPDHPSLPAALRRAARAASGA</sequence>
<accession>A0ABS7ADE4</accession>
<evidence type="ECO:0000313" key="1">
    <source>
        <dbReference type="EMBL" id="MBW6400323.1"/>
    </source>
</evidence>
<dbReference type="EMBL" id="JAHYBZ010000007">
    <property type="protein sequence ID" value="MBW6400323.1"/>
    <property type="molecule type" value="Genomic_DNA"/>
</dbReference>
<protein>
    <submittedName>
        <fullName evidence="1">Uncharacterized protein</fullName>
    </submittedName>
</protein>